<gene>
    <name evidence="3" type="ORF">ANDGO_03879</name>
</gene>
<proteinExistence type="predicted"/>
<dbReference type="EMBL" id="VRVR01000004">
    <property type="protein sequence ID" value="KAF0853039.1"/>
    <property type="molecule type" value="Genomic_DNA"/>
</dbReference>
<feature type="region of interest" description="Disordered" evidence="2">
    <location>
        <begin position="541"/>
        <end position="608"/>
    </location>
</feature>
<feature type="coiled-coil region" evidence="1">
    <location>
        <begin position="197"/>
        <end position="270"/>
    </location>
</feature>
<feature type="compositionally biased region" description="Polar residues" evidence="2">
    <location>
        <begin position="426"/>
        <end position="437"/>
    </location>
</feature>
<feature type="compositionally biased region" description="Polar residues" evidence="2">
    <location>
        <begin position="394"/>
        <end position="403"/>
    </location>
</feature>
<feature type="region of interest" description="Disordered" evidence="2">
    <location>
        <begin position="365"/>
        <end position="457"/>
    </location>
</feature>
<dbReference type="AlphaFoldDB" id="A0A8K0AJL9"/>
<dbReference type="Proteomes" id="UP000799049">
    <property type="component" value="Unassembled WGS sequence"/>
</dbReference>
<feature type="coiled-coil region" evidence="1">
    <location>
        <begin position="102"/>
        <end position="162"/>
    </location>
</feature>
<feature type="compositionally biased region" description="Polar residues" evidence="2">
    <location>
        <begin position="549"/>
        <end position="582"/>
    </location>
</feature>
<name>A0A8K0AJL9_ANDGO</name>
<feature type="compositionally biased region" description="Low complexity" evidence="2">
    <location>
        <begin position="9"/>
        <end position="31"/>
    </location>
</feature>
<keyword evidence="4" id="KW-1185">Reference proteome</keyword>
<keyword evidence="1" id="KW-0175">Coiled coil</keyword>
<reference evidence="3" key="1">
    <citation type="submission" date="2019-09" db="EMBL/GenBank/DDBJ databases">
        <title>The Mitochondrial Proteome of the Jakobid, Andalucia godoyi, a Protist With the Most Gene-Rich and Bacteria-Like Mitochondrial Genome.</title>
        <authorList>
            <person name="Gray M.W."/>
            <person name="Burger G."/>
            <person name="Derelle R."/>
            <person name="Klimes V."/>
            <person name="Leger M."/>
            <person name="Sarrasin M."/>
            <person name="Vlcek C."/>
            <person name="Roger A.J."/>
            <person name="Elias M."/>
            <person name="Lang B.F."/>
        </authorList>
    </citation>
    <scope>NUCLEOTIDE SEQUENCE</scope>
    <source>
        <strain evidence="3">And28</strain>
    </source>
</reference>
<feature type="coiled-coil region" evidence="1">
    <location>
        <begin position="324"/>
        <end position="358"/>
    </location>
</feature>
<accession>A0A8K0AJL9</accession>
<evidence type="ECO:0000313" key="4">
    <source>
        <dbReference type="Proteomes" id="UP000799049"/>
    </source>
</evidence>
<evidence type="ECO:0000256" key="1">
    <source>
        <dbReference type="SAM" id="Coils"/>
    </source>
</evidence>
<feature type="region of interest" description="Disordered" evidence="2">
    <location>
        <begin position="492"/>
        <end position="517"/>
    </location>
</feature>
<evidence type="ECO:0000256" key="2">
    <source>
        <dbReference type="SAM" id="MobiDB-lite"/>
    </source>
</evidence>
<organism evidence="3 4">
    <name type="scientific">Andalucia godoyi</name>
    <name type="common">Flagellate</name>
    <dbReference type="NCBI Taxonomy" id="505711"/>
    <lineage>
        <taxon>Eukaryota</taxon>
        <taxon>Discoba</taxon>
        <taxon>Jakobida</taxon>
        <taxon>Andalucina</taxon>
        <taxon>Andaluciidae</taxon>
        <taxon>Andalucia</taxon>
    </lineage>
</organism>
<evidence type="ECO:0000313" key="3">
    <source>
        <dbReference type="EMBL" id="KAF0853039.1"/>
    </source>
</evidence>
<feature type="compositionally biased region" description="Polar residues" evidence="2">
    <location>
        <begin position="492"/>
        <end position="511"/>
    </location>
</feature>
<feature type="region of interest" description="Disordered" evidence="2">
    <location>
        <begin position="1"/>
        <end position="45"/>
    </location>
</feature>
<feature type="compositionally biased region" description="Low complexity" evidence="2">
    <location>
        <begin position="404"/>
        <end position="419"/>
    </location>
</feature>
<sequence>MSSFRTPVSAKRSSSAPRRPASPSSPTSTPSGVFTKQPAVSSPDHRRVHNMFVHFQKQNSGRLDPNILVPLEQEFLKIMKETFEENLRLRMRVADGSPNRVNRQLTEDNEFLREKLKQTADAVERMRITEQTMYAEMEDMVRSEYQGRIDSLEREVHILEDQLVNQSTPIAIGSKKKGPAAAPSKFPTDEERLIQILRKDRQLLKKRETELTEARQRLAQVAAELESQKSLASDELQKRLSCESELAWIRQKHEDDQRKLVQEMRDAERVRRLETVAHDEKVQKLEALVQRMHRSPPKNLPPYVNSNNLTADSSAQVAKLKVVMTRLVQQVQRKNEDIAKLKNAVKFLHSESQKLRELVELLEDSQHDYPPPRQHDVMQGDKSDAREEYPESYSRVNTSQNELASYSPGSSSSPSASQSFVREESSIYTVSAQSPPKQQQQQQQQHRGVSAHLSSPETHATIHSATSISNNNNGNNTGSQTVRSANYNELTSASPAKSALSDSSRGNSPGKSSVYPASEDQLLNELESSLEDEEVRRLLLDGGEPPAHSLNTTPPRSASNASLQTTSHLTAQTVSSPATSSPYVHPPPPVASGAGAGAGAGRQSQHVAALVEDRDSAASADHHDDVIALSNTNLEIVVVDGKVMVRTPSGKVSSMQDYMHASSPAHKRKS</sequence>
<feature type="region of interest" description="Disordered" evidence="2">
    <location>
        <begin position="650"/>
        <end position="670"/>
    </location>
</feature>
<feature type="compositionally biased region" description="Basic and acidic residues" evidence="2">
    <location>
        <begin position="373"/>
        <end position="389"/>
    </location>
</feature>
<protein>
    <submittedName>
        <fullName evidence="3">Putative mitochondrial protein</fullName>
    </submittedName>
</protein>
<comment type="caution">
    <text evidence="3">The sequence shown here is derived from an EMBL/GenBank/DDBJ whole genome shotgun (WGS) entry which is preliminary data.</text>
</comment>